<dbReference type="Proteomes" id="UP000887229">
    <property type="component" value="Unassembled WGS sequence"/>
</dbReference>
<sequence length="221" mass="22892">MRLINLAFSILAGEAALVFAAPAGSDPNVCCCCDISQPAMVCTTSSEIFSCSCLAVECPEDAPVVWRNLDEQPPCLSTPPAPAPEPTLPAEGDTADCCCCNIGKGAIVCDSRPADEGCFCPLVLCPSDAPTIRAESDVPMPTPTPRLAPSPAPQPLVDARNAEEGLVECCCCDSSQPAISCRMVPEEEGCFCIAVVCPAGAPTVWPEGMPEMTPMPEAPAC</sequence>
<dbReference type="GeneID" id="70292912"/>
<evidence type="ECO:0000313" key="3">
    <source>
        <dbReference type="Proteomes" id="UP000887229"/>
    </source>
</evidence>
<gene>
    <name evidence="2" type="ORF">F5Z01DRAFT_634039</name>
</gene>
<comment type="caution">
    <text evidence="2">The sequence shown here is derived from an EMBL/GenBank/DDBJ whole genome shotgun (WGS) entry which is preliminary data.</text>
</comment>
<name>A0A9P7ZS37_9HYPO</name>
<reference evidence="2" key="1">
    <citation type="journal article" date="2021" name="IMA Fungus">
        <title>Genomic characterization of three marine fungi, including Emericellopsis atlantica sp. nov. with signatures of a generalist lifestyle and marine biomass degradation.</title>
        <authorList>
            <person name="Hagestad O.C."/>
            <person name="Hou L."/>
            <person name="Andersen J.H."/>
            <person name="Hansen E.H."/>
            <person name="Altermark B."/>
            <person name="Li C."/>
            <person name="Kuhnert E."/>
            <person name="Cox R.J."/>
            <person name="Crous P.W."/>
            <person name="Spatafora J.W."/>
            <person name="Lail K."/>
            <person name="Amirebrahimi M."/>
            <person name="Lipzen A."/>
            <person name="Pangilinan J."/>
            <person name="Andreopoulos W."/>
            <person name="Hayes R.D."/>
            <person name="Ng V."/>
            <person name="Grigoriev I.V."/>
            <person name="Jackson S.A."/>
            <person name="Sutton T.D.S."/>
            <person name="Dobson A.D.W."/>
            <person name="Rama T."/>
        </authorList>
    </citation>
    <scope>NUCLEOTIDE SEQUENCE</scope>
    <source>
        <strain evidence="2">TS7</strain>
    </source>
</reference>
<accession>A0A9P7ZS37</accession>
<evidence type="ECO:0000256" key="1">
    <source>
        <dbReference type="SAM" id="SignalP"/>
    </source>
</evidence>
<protein>
    <recommendedName>
        <fullName evidence="4">Extracellular membrane protein CFEM domain-containing protein</fullName>
    </recommendedName>
</protein>
<proteinExistence type="predicted"/>
<dbReference type="RefSeq" id="XP_046121198.1">
    <property type="nucleotide sequence ID" value="XM_046262009.1"/>
</dbReference>
<keyword evidence="1" id="KW-0732">Signal</keyword>
<dbReference type="OrthoDB" id="4950117at2759"/>
<organism evidence="2 3">
    <name type="scientific">Emericellopsis atlantica</name>
    <dbReference type="NCBI Taxonomy" id="2614577"/>
    <lineage>
        <taxon>Eukaryota</taxon>
        <taxon>Fungi</taxon>
        <taxon>Dikarya</taxon>
        <taxon>Ascomycota</taxon>
        <taxon>Pezizomycotina</taxon>
        <taxon>Sordariomycetes</taxon>
        <taxon>Hypocreomycetidae</taxon>
        <taxon>Hypocreales</taxon>
        <taxon>Bionectriaceae</taxon>
        <taxon>Emericellopsis</taxon>
    </lineage>
</organism>
<keyword evidence="3" id="KW-1185">Reference proteome</keyword>
<feature type="signal peptide" evidence="1">
    <location>
        <begin position="1"/>
        <end position="20"/>
    </location>
</feature>
<dbReference type="EMBL" id="MU251246">
    <property type="protein sequence ID" value="KAG9257274.1"/>
    <property type="molecule type" value="Genomic_DNA"/>
</dbReference>
<evidence type="ECO:0008006" key="4">
    <source>
        <dbReference type="Google" id="ProtNLM"/>
    </source>
</evidence>
<dbReference type="AlphaFoldDB" id="A0A9P7ZS37"/>
<feature type="chain" id="PRO_5040171674" description="Extracellular membrane protein CFEM domain-containing protein" evidence="1">
    <location>
        <begin position="21"/>
        <end position="221"/>
    </location>
</feature>
<evidence type="ECO:0000313" key="2">
    <source>
        <dbReference type="EMBL" id="KAG9257274.1"/>
    </source>
</evidence>